<proteinExistence type="predicted"/>
<organism evidence="3 4">
    <name type="scientific">Pseudothauera lacus</name>
    <dbReference type="NCBI Taxonomy" id="2136175"/>
    <lineage>
        <taxon>Bacteria</taxon>
        <taxon>Pseudomonadati</taxon>
        <taxon>Pseudomonadota</taxon>
        <taxon>Betaproteobacteria</taxon>
        <taxon>Rhodocyclales</taxon>
        <taxon>Zoogloeaceae</taxon>
        <taxon>Pseudothauera</taxon>
    </lineage>
</organism>
<feature type="coiled-coil region" evidence="1">
    <location>
        <begin position="189"/>
        <end position="262"/>
    </location>
</feature>
<gene>
    <name evidence="3" type="ORF">C8261_16740</name>
</gene>
<dbReference type="InterPro" id="IPR018712">
    <property type="entry name" value="Tle1-like_cat"/>
</dbReference>
<reference evidence="3 4" key="2">
    <citation type="submission" date="2018-04" db="EMBL/GenBank/DDBJ databases">
        <title>Thauera lacus sp. nov., isolated from an saline lake in Inner Mongolia, China.</title>
        <authorList>
            <person name="Liang Q.-Y."/>
        </authorList>
    </citation>
    <scope>NUCLEOTIDE SEQUENCE [LARGE SCALE GENOMIC DNA]</scope>
    <source>
        <strain evidence="3 4">D20</strain>
    </source>
</reference>
<reference evidence="3 4" key="1">
    <citation type="submission" date="2018-03" db="EMBL/GenBank/DDBJ databases">
        <authorList>
            <person name="Keele B.F."/>
        </authorList>
    </citation>
    <scope>NUCLEOTIDE SEQUENCE [LARGE SCALE GENOMIC DNA]</scope>
    <source>
        <strain evidence="3 4">D20</strain>
    </source>
</reference>
<evidence type="ECO:0000259" key="2">
    <source>
        <dbReference type="Pfam" id="PF09994"/>
    </source>
</evidence>
<evidence type="ECO:0000256" key="1">
    <source>
        <dbReference type="SAM" id="Coils"/>
    </source>
</evidence>
<comment type="caution">
    <text evidence="3">The sequence shown here is derived from an EMBL/GenBank/DDBJ whole genome shotgun (WGS) entry which is preliminary data.</text>
</comment>
<name>A0A2T4IB31_9RHOO</name>
<keyword evidence="4" id="KW-1185">Reference proteome</keyword>
<evidence type="ECO:0000313" key="3">
    <source>
        <dbReference type="EMBL" id="PTD94973.1"/>
    </source>
</evidence>
<dbReference type="PANTHER" id="PTHR33840">
    <property type="match status" value="1"/>
</dbReference>
<sequence>HVLCRLDARERGVAGLTLGGFAVHFEFMGLFDTVASVGDAALHHDATGHQAWADAQRSLRVPEGLKCLHLVAAHELRRSFPLDSISVDGQLPANSAEIVFPGVHSDVGGGYAPGEQGRGIHELGDDLLSRIPLAVMYRAARLSGVPLKLERARPFVHDRFRVDGGLIAAFNDYVRASAAFEWPPAPAVDVDARATLERLKEELRQARKAREEAEKAARGVDKKYRMVGWNYGRDHADRTKQIREAQERVDEARAREEALQAQVDAGPREIWRSERALVRGRTEAAARGAPLRALMRHHMQLALLWRKLWAGRVAEMASVRRAPQVDRNDLLGADRELQAEIGAFERWLETPPEGRTQIRALFESILGAFFGPIFGPTYVVYKNYPVVDPDRFAEWCDLEGFWHVAAVPAAVDRLLQDYVHDSRAWFKLWSLESAEVEPWLKEEVERYKSVRHLIEDPHNIHANLTRAETLWIEHYMRTGKVPEMPTPGREPFTLGAGYLRFRRVYAGASNLRLTRSTPAGEVPDDTAVV</sequence>
<dbReference type="Proteomes" id="UP000241193">
    <property type="component" value="Unassembled WGS sequence"/>
</dbReference>
<dbReference type="RefSeq" id="WP_181358983.1">
    <property type="nucleotide sequence ID" value="NZ_PZKC01000024.1"/>
</dbReference>
<protein>
    <recommendedName>
        <fullName evidence="2">T6SS Phospholipase effector Tle1-like catalytic domain-containing protein</fullName>
    </recommendedName>
</protein>
<dbReference type="PANTHER" id="PTHR33840:SF1">
    <property type="entry name" value="TLE1 PHOSPHOLIPASE DOMAIN-CONTAINING PROTEIN"/>
    <property type="match status" value="1"/>
</dbReference>
<dbReference type="EMBL" id="PZKC01000024">
    <property type="protein sequence ID" value="PTD94973.1"/>
    <property type="molecule type" value="Genomic_DNA"/>
</dbReference>
<keyword evidence="1" id="KW-0175">Coiled coil</keyword>
<evidence type="ECO:0000313" key="4">
    <source>
        <dbReference type="Proteomes" id="UP000241193"/>
    </source>
</evidence>
<dbReference type="Pfam" id="PF09994">
    <property type="entry name" value="T6SS_Tle1-like_cat"/>
    <property type="match status" value="1"/>
</dbReference>
<feature type="domain" description="T6SS Phospholipase effector Tle1-like catalytic" evidence="2">
    <location>
        <begin position="23"/>
        <end position="138"/>
    </location>
</feature>
<feature type="non-terminal residue" evidence="3">
    <location>
        <position position="1"/>
    </location>
</feature>
<accession>A0A2T4IB31</accession>
<dbReference type="AlphaFoldDB" id="A0A2T4IB31"/>